<keyword evidence="4" id="KW-0813">Transport</keyword>
<feature type="non-terminal residue" evidence="5">
    <location>
        <position position="1"/>
    </location>
</feature>
<protein>
    <recommendedName>
        <fullName evidence="4">Oxysterol-binding protein</fullName>
    </recommendedName>
</protein>
<evidence type="ECO:0000256" key="1">
    <source>
        <dbReference type="ARBA" id="ARBA00008842"/>
    </source>
</evidence>
<reference evidence="5 6" key="1">
    <citation type="journal article" date="2017" name="PLoS Biol.">
        <title>The sea cucumber genome provides insights into morphological evolution and visceral regeneration.</title>
        <authorList>
            <person name="Zhang X."/>
            <person name="Sun L."/>
            <person name="Yuan J."/>
            <person name="Sun Y."/>
            <person name="Gao Y."/>
            <person name="Zhang L."/>
            <person name="Li S."/>
            <person name="Dai H."/>
            <person name="Hamel J.F."/>
            <person name="Liu C."/>
            <person name="Yu Y."/>
            <person name="Liu S."/>
            <person name="Lin W."/>
            <person name="Guo K."/>
            <person name="Jin S."/>
            <person name="Xu P."/>
            <person name="Storey K.B."/>
            <person name="Huan P."/>
            <person name="Zhang T."/>
            <person name="Zhou Y."/>
            <person name="Zhang J."/>
            <person name="Lin C."/>
            <person name="Li X."/>
            <person name="Xing L."/>
            <person name="Huo D."/>
            <person name="Sun M."/>
            <person name="Wang L."/>
            <person name="Mercier A."/>
            <person name="Li F."/>
            <person name="Yang H."/>
            <person name="Xiang J."/>
        </authorList>
    </citation>
    <scope>NUCLEOTIDE SEQUENCE [LARGE SCALE GENOMIC DNA]</scope>
    <source>
        <strain evidence="5">Shaxun</strain>
        <tissue evidence="5">Muscle</tissue>
    </source>
</reference>
<comment type="caution">
    <text evidence="5">The sequence shown here is derived from an EMBL/GenBank/DDBJ whole genome shotgun (WGS) entry which is preliminary data.</text>
</comment>
<dbReference type="InterPro" id="IPR018494">
    <property type="entry name" value="Oxysterol-bd_CS"/>
</dbReference>
<dbReference type="EMBL" id="MRZV01000371">
    <property type="protein sequence ID" value="PIK51476.1"/>
    <property type="molecule type" value="Genomic_DNA"/>
</dbReference>
<dbReference type="SUPFAM" id="SSF144000">
    <property type="entry name" value="Oxysterol-binding protein-like"/>
    <property type="match status" value="1"/>
</dbReference>
<dbReference type="Gene3D" id="2.40.160.120">
    <property type="match status" value="1"/>
</dbReference>
<dbReference type="GO" id="GO:0005829">
    <property type="term" value="C:cytosol"/>
    <property type="evidence" value="ECO:0007669"/>
    <property type="project" value="TreeGrafter"/>
</dbReference>
<keyword evidence="2" id="KW-0446">Lipid-binding</keyword>
<proteinExistence type="inferred from homology"/>
<gene>
    <name evidence="5" type="ORF">BSL78_11650</name>
</gene>
<dbReference type="GO" id="GO:0120009">
    <property type="term" value="P:intermembrane lipid transfer"/>
    <property type="evidence" value="ECO:0007669"/>
    <property type="project" value="UniProtKB-ARBA"/>
</dbReference>
<comment type="similarity">
    <text evidence="1 3">Belongs to the OSBP family.</text>
</comment>
<sequence length="330" mass="38950">VLCEELEYSELLDLASEIDDPYKRMVYVTAFAISSYSSTYYRAGTKPFNPLLGETYENIREDKGFKFISEQVSHHPPIAALHCESKNFIYWQDVRIKTKFWGKSMEVVPIGTIHIEIPKYGDHYKFSKVTSCVHNILSGERWLDHYGETTITNGKITCKVTFTKASYWSNRRHEVNGYVYDEHGQLVHELFGKWNEGMYCGRSSSAKCIWRTGNMPEDHHLYYGFTRFAIELNEITSSIRNHLPQTDSRFRPDQRLLEEGELIAAEKEKQRVESSQRERRKYRDEHGITYEPVFFRCVKENGKEHWVFKNDYWDARKNHSLDALNLPKLW</sequence>
<dbReference type="InterPro" id="IPR037239">
    <property type="entry name" value="OSBP_sf"/>
</dbReference>
<dbReference type="PANTHER" id="PTHR10972">
    <property type="entry name" value="OXYSTEROL-BINDING PROTEIN-RELATED"/>
    <property type="match status" value="1"/>
</dbReference>
<evidence type="ECO:0000313" key="6">
    <source>
        <dbReference type="Proteomes" id="UP000230750"/>
    </source>
</evidence>
<keyword evidence="4" id="KW-0445">Lipid transport</keyword>
<dbReference type="FunFam" id="2.40.160.120:FF:000001">
    <property type="entry name" value="Oxysterol-binding protein"/>
    <property type="match status" value="1"/>
</dbReference>
<evidence type="ECO:0000256" key="2">
    <source>
        <dbReference type="ARBA" id="ARBA00023121"/>
    </source>
</evidence>
<dbReference type="GO" id="GO:0005886">
    <property type="term" value="C:plasma membrane"/>
    <property type="evidence" value="ECO:0007669"/>
    <property type="project" value="TreeGrafter"/>
</dbReference>
<dbReference type="OrthoDB" id="1854502at2759"/>
<name>A0A2G8KU01_STIJA</name>
<organism evidence="5 6">
    <name type="scientific">Stichopus japonicus</name>
    <name type="common">Sea cucumber</name>
    <dbReference type="NCBI Taxonomy" id="307972"/>
    <lineage>
        <taxon>Eukaryota</taxon>
        <taxon>Metazoa</taxon>
        <taxon>Echinodermata</taxon>
        <taxon>Eleutherozoa</taxon>
        <taxon>Echinozoa</taxon>
        <taxon>Holothuroidea</taxon>
        <taxon>Aspidochirotacea</taxon>
        <taxon>Aspidochirotida</taxon>
        <taxon>Stichopodidae</taxon>
        <taxon>Apostichopus</taxon>
    </lineage>
</organism>
<dbReference type="PANTHER" id="PTHR10972:SF203">
    <property type="entry name" value="OXYSTEROL-BINDING PROTEIN HOMOLOG 3"/>
    <property type="match status" value="1"/>
</dbReference>
<evidence type="ECO:0000256" key="3">
    <source>
        <dbReference type="RuleBase" id="RU003844"/>
    </source>
</evidence>
<dbReference type="Proteomes" id="UP000230750">
    <property type="component" value="Unassembled WGS sequence"/>
</dbReference>
<dbReference type="STRING" id="307972.A0A2G8KU01"/>
<dbReference type="Gene3D" id="3.30.70.3490">
    <property type="match status" value="1"/>
</dbReference>
<evidence type="ECO:0000313" key="5">
    <source>
        <dbReference type="EMBL" id="PIK51476.1"/>
    </source>
</evidence>
<keyword evidence="6" id="KW-1185">Reference proteome</keyword>
<accession>A0A2G8KU01</accession>
<dbReference type="GO" id="GO:0097038">
    <property type="term" value="C:perinuclear endoplasmic reticulum"/>
    <property type="evidence" value="ECO:0007669"/>
    <property type="project" value="TreeGrafter"/>
</dbReference>
<evidence type="ECO:0000256" key="4">
    <source>
        <dbReference type="RuleBase" id="RU003845"/>
    </source>
</evidence>
<dbReference type="Pfam" id="PF01237">
    <property type="entry name" value="Oxysterol_BP"/>
    <property type="match status" value="1"/>
</dbReference>
<dbReference type="PROSITE" id="PS01013">
    <property type="entry name" value="OSBP"/>
    <property type="match status" value="1"/>
</dbReference>
<dbReference type="InterPro" id="IPR000648">
    <property type="entry name" value="Oxysterol-bd"/>
</dbReference>
<dbReference type="GO" id="GO:0015485">
    <property type="term" value="F:cholesterol binding"/>
    <property type="evidence" value="ECO:0007669"/>
    <property type="project" value="TreeGrafter"/>
</dbReference>
<dbReference type="AlphaFoldDB" id="A0A2G8KU01"/>